<dbReference type="AlphaFoldDB" id="A0A327QKH5"/>
<dbReference type="RefSeq" id="WP_148707316.1">
    <property type="nucleotide sequence ID" value="NZ_QLLL01000005.1"/>
</dbReference>
<reference evidence="1 2" key="1">
    <citation type="submission" date="2018-06" db="EMBL/GenBank/DDBJ databases">
        <title>Genomic Encyclopedia of Archaeal and Bacterial Type Strains, Phase II (KMG-II): from individual species to whole genera.</title>
        <authorList>
            <person name="Goeker M."/>
        </authorList>
    </citation>
    <scope>NUCLEOTIDE SEQUENCE [LARGE SCALE GENOMIC DNA]</scope>
    <source>
        <strain evidence="1 2">DSM 23857</strain>
    </source>
</reference>
<dbReference type="OrthoDB" id="670595at2"/>
<protein>
    <submittedName>
        <fullName evidence="1">Uncharacterized protein</fullName>
    </submittedName>
</protein>
<keyword evidence="2" id="KW-1185">Reference proteome</keyword>
<name>A0A327QKH5_9BACT</name>
<comment type="caution">
    <text evidence="1">The sequence shown here is derived from an EMBL/GenBank/DDBJ whole genome shotgun (WGS) entry which is preliminary data.</text>
</comment>
<accession>A0A327QKH5</accession>
<gene>
    <name evidence="1" type="ORF">LX64_02730</name>
</gene>
<dbReference type="Proteomes" id="UP000249547">
    <property type="component" value="Unassembled WGS sequence"/>
</dbReference>
<proteinExistence type="predicted"/>
<sequence>MQHDYLMRMVTELGQAIRAVIMRKRDNPRKALEEIQVAYSGTPFKNMNSFSLLSAEDTLLHLQQSRFDVDTLDALLDLLLLEIEIKEELGLQVDIQRMLANANVLFNFILQKEATAHTTSLNRAQQKEKLARLIQSNA</sequence>
<organism evidence="1 2">
    <name type="scientific">Chitinophaga skermanii</name>
    <dbReference type="NCBI Taxonomy" id="331697"/>
    <lineage>
        <taxon>Bacteria</taxon>
        <taxon>Pseudomonadati</taxon>
        <taxon>Bacteroidota</taxon>
        <taxon>Chitinophagia</taxon>
        <taxon>Chitinophagales</taxon>
        <taxon>Chitinophagaceae</taxon>
        <taxon>Chitinophaga</taxon>
    </lineage>
</organism>
<dbReference type="EMBL" id="QLLL01000005">
    <property type="protein sequence ID" value="RAJ03853.1"/>
    <property type="molecule type" value="Genomic_DNA"/>
</dbReference>
<evidence type="ECO:0000313" key="1">
    <source>
        <dbReference type="EMBL" id="RAJ03853.1"/>
    </source>
</evidence>
<evidence type="ECO:0000313" key="2">
    <source>
        <dbReference type="Proteomes" id="UP000249547"/>
    </source>
</evidence>